<sequence length="245" mass="25587">MKMKKILLAMSLAAVASVPAAASAADLTAAPDAEITLSTTVTRTVPNDEAVLTLAVTRQGATAKDAQKAMLTVLNQGMKALRAALPAGKAVLQSGSLYTNPNYSQAKKGEGVKILNWTSREEVRVTLKDPSLAGEAIDAANRYFEFSGLQFRVSRDASLRNRSDLMADAMADLGAKAAVVAKAFGIPASGVKVYKLSFGGQTGNYYPQAPMLMAVRKAAPAADSVEMSPGESDVSLSASAVFKIK</sequence>
<dbReference type="PANTHER" id="PTHR34387:SF2">
    <property type="entry name" value="SLR1258 PROTEIN"/>
    <property type="match status" value="1"/>
</dbReference>
<accession>A0A388SD14</accession>
<gene>
    <name evidence="2" type="ORF">MESMUL_14690</name>
</gene>
<dbReference type="GO" id="GO:0006974">
    <property type="term" value="P:DNA damage response"/>
    <property type="evidence" value="ECO:0007669"/>
    <property type="project" value="TreeGrafter"/>
</dbReference>
<reference evidence="2 3" key="1">
    <citation type="journal article" date="2018" name="Int. J. Syst. Evol. Microbiol.">
        <title>Mesosutterella multiformis gen. nov., sp. nov., a member of the family Sutterellaceae and Sutterella megalosphaeroides sp. nov., isolated from human faeces.</title>
        <authorList>
            <person name="Sakamoto M."/>
            <person name="Ikeyama N."/>
            <person name="Kunihiro T."/>
            <person name="Iino T."/>
            <person name="Yuki M."/>
            <person name="Ohkuma M."/>
        </authorList>
    </citation>
    <scope>NUCLEOTIDE SEQUENCE [LARGE SCALE GENOMIC DNA]</scope>
    <source>
        <strain evidence="2 3">4NBBH2</strain>
    </source>
</reference>
<protein>
    <recommendedName>
        <fullName evidence="4">SIMPL domain-containing protein</fullName>
    </recommendedName>
</protein>
<accession>A0A401LMP3</accession>
<comment type="caution">
    <text evidence="2">The sequence shown here is derived from an EMBL/GenBank/DDBJ whole genome shotgun (WGS) entry which is preliminary data.</text>
</comment>
<evidence type="ECO:0000313" key="3">
    <source>
        <dbReference type="Proteomes" id="UP000266091"/>
    </source>
</evidence>
<dbReference type="AlphaFoldDB" id="A0A388SD14"/>
<evidence type="ECO:0000256" key="1">
    <source>
        <dbReference type="SAM" id="SignalP"/>
    </source>
</evidence>
<name>A0A388SD14_9BURK</name>
<dbReference type="Proteomes" id="UP000266091">
    <property type="component" value="Unassembled WGS sequence"/>
</dbReference>
<dbReference type="Gene3D" id="3.30.70.2970">
    <property type="entry name" value="Protein of unknown function (DUF541), domain 2"/>
    <property type="match status" value="1"/>
</dbReference>
<organism evidence="2 3">
    <name type="scientific">Mesosutterella multiformis</name>
    <dbReference type="NCBI Taxonomy" id="2259133"/>
    <lineage>
        <taxon>Bacteria</taxon>
        <taxon>Pseudomonadati</taxon>
        <taxon>Pseudomonadota</taxon>
        <taxon>Betaproteobacteria</taxon>
        <taxon>Burkholderiales</taxon>
        <taxon>Sutterellaceae</taxon>
        <taxon>Mesosutterella</taxon>
    </lineage>
</organism>
<keyword evidence="1" id="KW-0732">Signal</keyword>
<dbReference type="Pfam" id="PF04402">
    <property type="entry name" value="SIMPL"/>
    <property type="match status" value="1"/>
</dbReference>
<dbReference type="EMBL" id="BGZJ01000001">
    <property type="protein sequence ID" value="GBO94115.1"/>
    <property type="molecule type" value="Genomic_DNA"/>
</dbReference>
<feature type="chain" id="PRO_5030071259" description="SIMPL domain-containing protein" evidence="1">
    <location>
        <begin position="25"/>
        <end position="245"/>
    </location>
</feature>
<dbReference type="RefSeq" id="WP_160117868.1">
    <property type="nucleotide sequence ID" value="NZ_BGZJ01000001.1"/>
</dbReference>
<keyword evidence="3" id="KW-1185">Reference proteome</keyword>
<evidence type="ECO:0000313" key="2">
    <source>
        <dbReference type="EMBL" id="GBO94115.1"/>
    </source>
</evidence>
<proteinExistence type="predicted"/>
<feature type="signal peptide" evidence="1">
    <location>
        <begin position="1"/>
        <end position="24"/>
    </location>
</feature>
<dbReference type="InterPro" id="IPR052022">
    <property type="entry name" value="26kDa_periplasmic_antigen"/>
</dbReference>
<dbReference type="Gene3D" id="3.30.110.170">
    <property type="entry name" value="Protein of unknown function (DUF541), domain 1"/>
    <property type="match status" value="1"/>
</dbReference>
<dbReference type="PANTHER" id="PTHR34387">
    <property type="entry name" value="SLR1258 PROTEIN"/>
    <property type="match status" value="1"/>
</dbReference>
<evidence type="ECO:0008006" key="4">
    <source>
        <dbReference type="Google" id="ProtNLM"/>
    </source>
</evidence>
<dbReference type="InterPro" id="IPR007497">
    <property type="entry name" value="SIMPL/DUF541"/>
</dbReference>